<dbReference type="InterPro" id="IPR036866">
    <property type="entry name" value="RibonucZ/Hydroxyglut_hydro"/>
</dbReference>
<protein>
    <recommendedName>
        <fullName evidence="2">Fumarylacetoacetase-like C-terminal domain-containing protein</fullName>
    </recommendedName>
</protein>
<dbReference type="SUPFAM" id="SSF56281">
    <property type="entry name" value="Metallo-hydrolase/oxidoreductase"/>
    <property type="match status" value="1"/>
</dbReference>
<proteinExistence type="predicted"/>
<dbReference type="GO" id="GO:0003824">
    <property type="term" value="F:catalytic activity"/>
    <property type="evidence" value="ECO:0007669"/>
    <property type="project" value="InterPro"/>
</dbReference>
<feature type="compositionally biased region" description="Basic residues" evidence="1">
    <location>
        <begin position="394"/>
        <end position="432"/>
    </location>
</feature>
<feature type="domain" description="Fumarylacetoacetase-like C-terminal" evidence="2">
    <location>
        <begin position="75"/>
        <end position="302"/>
    </location>
</feature>
<dbReference type="InterPro" id="IPR021295">
    <property type="entry name" value="DUF2867"/>
</dbReference>
<dbReference type="InterPro" id="IPR036663">
    <property type="entry name" value="Fumarylacetoacetase_C_sf"/>
</dbReference>
<feature type="region of interest" description="Disordered" evidence="1">
    <location>
        <begin position="305"/>
        <end position="324"/>
    </location>
</feature>
<dbReference type="Proteomes" id="UP000655044">
    <property type="component" value="Unassembled WGS sequence"/>
</dbReference>
<comment type="caution">
    <text evidence="3">The sequence shown here is derived from an EMBL/GenBank/DDBJ whole genome shotgun (WGS) entry which is preliminary data.</text>
</comment>
<keyword evidence="4" id="KW-1185">Reference proteome</keyword>
<reference evidence="3" key="1">
    <citation type="submission" date="2021-01" db="EMBL/GenBank/DDBJ databases">
        <title>Whole genome shotgun sequence of Planobispora rosea NBRC 15558.</title>
        <authorList>
            <person name="Komaki H."/>
            <person name="Tamura T."/>
        </authorList>
    </citation>
    <scope>NUCLEOTIDE SEQUENCE</scope>
    <source>
        <strain evidence="3">NBRC 15558</strain>
    </source>
</reference>
<name>A0A8J3RUV7_PLARO</name>
<dbReference type="SUPFAM" id="SSF56529">
    <property type="entry name" value="FAH"/>
    <property type="match status" value="1"/>
</dbReference>
<feature type="region of interest" description="Disordered" evidence="1">
    <location>
        <begin position="391"/>
        <end position="489"/>
    </location>
</feature>
<accession>A0A8J3RUV7</accession>
<evidence type="ECO:0000256" key="1">
    <source>
        <dbReference type="SAM" id="MobiDB-lite"/>
    </source>
</evidence>
<dbReference type="EMBL" id="BOOI01000014">
    <property type="protein sequence ID" value="GIH83486.1"/>
    <property type="molecule type" value="Genomic_DNA"/>
</dbReference>
<organism evidence="3 4">
    <name type="scientific">Planobispora rosea</name>
    <dbReference type="NCBI Taxonomy" id="35762"/>
    <lineage>
        <taxon>Bacteria</taxon>
        <taxon>Bacillati</taxon>
        <taxon>Actinomycetota</taxon>
        <taxon>Actinomycetes</taxon>
        <taxon>Streptosporangiales</taxon>
        <taxon>Streptosporangiaceae</taxon>
        <taxon>Planobispora</taxon>
    </lineage>
</organism>
<gene>
    <name evidence="3" type="ORF">Pro02_18940</name>
</gene>
<dbReference type="RefSeq" id="WP_203863274.1">
    <property type="nucleotide sequence ID" value="NZ_BMQP01000005.1"/>
</dbReference>
<dbReference type="AlphaFoldDB" id="A0A8J3RUV7"/>
<evidence type="ECO:0000259" key="2">
    <source>
        <dbReference type="Pfam" id="PF01557"/>
    </source>
</evidence>
<evidence type="ECO:0000313" key="3">
    <source>
        <dbReference type="EMBL" id="GIH83486.1"/>
    </source>
</evidence>
<dbReference type="PANTHER" id="PTHR43211">
    <property type="entry name" value="FUMARYLACETOACETATE HYDROLASE"/>
    <property type="match status" value="1"/>
</dbReference>
<dbReference type="InterPro" id="IPR011234">
    <property type="entry name" value="Fumarylacetoacetase-like_C"/>
</dbReference>
<sequence>MRWVTYATDAGDRVGVIGQDRIHPVAPDVDLVELIGRGAEELRAIGETALASTARTVPLAGTRLRAPIPRPPSVRDCLCFLDHIRSCRQVTGQPRTLDNAWYEIPAFYFACPATIVGPYDEVAVPPGSAWFDFELEIAAVIGPGGRDLTPEQAEEHIIGYTVYNDWSARDLQLRESPLAIGQAKGKDGATTLGPYLVTPDELEPHRRDGRLALRVEAAVNGRTIGSGRTDAMDWSFGEVVSYASRGVDLLPGDVFGSGTVPGCCLIEHLSIADPAAFPGWLRDGDVVELTVEGLGRTRQTVRASGAPYPLARRRNPDEKPRLPRVNRAPAKLPYTRGLHEIGTGVWAWLLPDGGYGWSNAGLVAGEGASLLVDTLFDLPLTAEMLDAVRPITDRHRRAHDRPRPRPGHRPRRDPRGARLPRPRGRAGGRRPLPRPVLLRGDRGGGPGRVRHLAGLRADRGQRPPPLPRARPRHTRTGPADAHGHDGRKGTLVKLPETAHTSRPWRVHELTSDFSIEDVWSFRTPGAGPGDFPAMLAAMRTAGGLAGQTGPSRFLFALRWKLGALFGWDTPSAGVGARVASLRDRLPADLRDAPRGPDSESMPLKAVYELDTEAARELANKTVHTVMHLGWVRGADGDHELRMAVLVKPNGWFGRLYMAAIAPFRYLVVYPALTRQWERAWRERGRDQDRPGHG</sequence>
<evidence type="ECO:0000313" key="4">
    <source>
        <dbReference type="Proteomes" id="UP000655044"/>
    </source>
</evidence>
<dbReference type="PANTHER" id="PTHR43211:SF1">
    <property type="entry name" value="BLL6422 PROTEIN"/>
    <property type="match status" value="1"/>
</dbReference>
<dbReference type="Pfam" id="PF11066">
    <property type="entry name" value="DUF2867"/>
    <property type="match status" value="1"/>
</dbReference>
<dbReference type="Gene3D" id="3.90.850.10">
    <property type="entry name" value="Fumarylacetoacetase-like, C-terminal domain"/>
    <property type="match status" value="1"/>
</dbReference>
<dbReference type="Pfam" id="PF01557">
    <property type="entry name" value="FAA_hydrolase"/>
    <property type="match status" value="1"/>
</dbReference>